<organism evidence="2 3">
    <name type="scientific">Mucilaginibacter ximonensis</name>
    <dbReference type="NCBI Taxonomy" id="538021"/>
    <lineage>
        <taxon>Bacteria</taxon>
        <taxon>Pseudomonadati</taxon>
        <taxon>Bacteroidota</taxon>
        <taxon>Sphingobacteriia</taxon>
        <taxon>Sphingobacteriales</taxon>
        <taxon>Sphingobacteriaceae</taxon>
        <taxon>Mucilaginibacter</taxon>
    </lineage>
</organism>
<dbReference type="RefSeq" id="WP_377184908.1">
    <property type="nucleotide sequence ID" value="NZ_JBHUPD010000002.1"/>
</dbReference>
<accession>A0ABW5YC11</accession>
<evidence type="ECO:0000313" key="3">
    <source>
        <dbReference type="Proteomes" id="UP001597557"/>
    </source>
</evidence>
<evidence type="ECO:0008006" key="4">
    <source>
        <dbReference type="Google" id="ProtNLM"/>
    </source>
</evidence>
<proteinExistence type="predicted"/>
<dbReference type="EMBL" id="JBHUPD010000002">
    <property type="protein sequence ID" value="MFD2872812.1"/>
    <property type="molecule type" value="Genomic_DNA"/>
</dbReference>
<reference evidence="3" key="1">
    <citation type="journal article" date="2019" name="Int. J. Syst. Evol. Microbiol.">
        <title>The Global Catalogue of Microorganisms (GCM) 10K type strain sequencing project: providing services to taxonomists for standard genome sequencing and annotation.</title>
        <authorList>
            <consortium name="The Broad Institute Genomics Platform"/>
            <consortium name="The Broad Institute Genome Sequencing Center for Infectious Disease"/>
            <person name="Wu L."/>
            <person name="Ma J."/>
        </authorList>
    </citation>
    <scope>NUCLEOTIDE SEQUENCE [LARGE SCALE GENOMIC DNA]</scope>
    <source>
        <strain evidence="3">KCTC 22437</strain>
    </source>
</reference>
<comment type="caution">
    <text evidence="2">The sequence shown here is derived from an EMBL/GenBank/DDBJ whole genome shotgun (WGS) entry which is preliminary data.</text>
</comment>
<keyword evidence="1" id="KW-0732">Signal</keyword>
<name>A0ABW5YC11_9SPHI</name>
<feature type="chain" id="PRO_5045694588" description="Lipoprotein" evidence="1">
    <location>
        <begin position="23"/>
        <end position="269"/>
    </location>
</feature>
<keyword evidence="3" id="KW-1185">Reference proteome</keyword>
<feature type="signal peptide" evidence="1">
    <location>
        <begin position="1"/>
        <end position="22"/>
    </location>
</feature>
<evidence type="ECO:0000256" key="1">
    <source>
        <dbReference type="SAM" id="SignalP"/>
    </source>
</evidence>
<sequence length="269" mass="29084">MKTTIKYVCLFLGMSLVYTACKKSGTAPSRSPFNPADFSRQLAVNLYRSLSGQYGGADINEGIKAPSAVIPGKKGPHINSINPYCGLTIDTTYSASETVADSLKQYYTRYRFTYGCDNNILNSYTLQDTVINTITKDQYKGVYKLIQLYQVKAADATYKTSSVEGSISFSAHTGVNTKTGLQYNYMDSYYTLQGVMVDISTGTADVIAGSAAISGTFQYKDSIYDVNDGITGSIQFLGGHMSKVTLHVSDGSSGYVFIVNMLTGSVTQG</sequence>
<evidence type="ECO:0000313" key="2">
    <source>
        <dbReference type="EMBL" id="MFD2872812.1"/>
    </source>
</evidence>
<protein>
    <recommendedName>
        <fullName evidence="4">Lipoprotein</fullName>
    </recommendedName>
</protein>
<gene>
    <name evidence="2" type="ORF">ACFS5N_10060</name>
</gene>
<dbReference type="Proteomes" id="UP001597557">
    <property type="component" value="Unassembled WGS sequence"/>
</dbReference>